<accession>A0A2P0VNX2</accession>
<gene>
    <name evidence="1" type="ORF">TetV_515</name>
</gene>
<reference evidence="1" key="1">
    <citation type="journal article" date="2018" name="Virology">
        <title>A giant virus infecting green algae encodes key fermentation genes.</title>
        <authorList>
            <person name="Schvarcz C.R."/>
            <person name="Steward G.F."/>
        </authorList>
    </citation>
    <scope>NUCLEOTIDE SEQUENCE [LARGE SCALE GENOMIC DNA]</scope>
</reference>
<evidence type="ECO:0000313" key="1">
    <source>
        <dbReference type="EMBL" id="AUF82597.1"/>
    </source>
</evidence>
<protein>
    <submittedName>
        <fullName evidence="1">Uncharacterized protein</fullName>
    </submittedName>
</protein>
<sequence length="251" mass="28493">MESAIQESIRQTLSTVKVTVDIGDVKSTIDMSRFSLDETSQTAPICKFNSTPSSPQIHPDYFASYIPVMQVVTPPPPPPSEDKVQIQNNDNVTEKEVTEVSEVEEVPEVSKDNIDMEDWPSLSESSSMISVRLTPSSSKDIGSIRETPSNESLAAKEYTFIPLTNLPSDVYFHNRKLIRNISKDYFFEMVEQRRAGNLTDDQWYDVRKACRIVQMCYCCGEKYADHVSHDCPHRVEGRHDTIPPYSWMSNA</sequence>
<organism evidence="1">
    <name type="scientific">Tetraselmis virus 1</name>
    <dbReference type="NCBI Taxonomy" id="2060617"/>
    <lineage>
        <taxon>Viruses</taxon>
        <taxon>Varidnaviria</taxon>
        <taxon>Bamfordvirae</taxon>
        <taxon>Nucleocytoviricota</taxon>
        <taxon>Megaviricetes</taxon>
        <taxon>Imitervirales</taxon>
        <taxon>Allomimiviridae</taxon>
        <taxon>Oceanusvirus</taxon>
        <taxon>Oceanusvirus kaneohense</taxon>
    </lineage>
</organism>
<name>A0A2P0VNX2_9VIRU</name>
<proteinExistence type="predicted"/>
<evidence type="ECO:0000313" key="2">
    <source>
        <dbReference type="Proteomes" id="UP000244773"/>
    </source>
</evidence>
<dbReference type="EMBL" id="KY322437">
    <property type="protein sequence ID" value="AUF82597.1"/>
    <property type="molecule type" value="Genomic_DNA"/>
</dbReference>
<dbReference type="Proteomes" id="UP000244773">
    <property type="component" value="Segment"/>
</dbReference>
<keyword evidence="2" id="KW-1185">Reference proteome</keyword>